<dbReference type="KEGG" id="csl:COCSUDRAFT_55925"/>
<dbReference type="EMBL" id="AGSI01000010">
    <property type="protein sequence ID" value="EIE22228.1"/>
    <property type="molecule type" value="Genomic_DNA"/>
</dbReference>
<name>I0YV09_COCSC</name>
<evidence type="ECO:0000313" key="2">
    <source>
        <dbReference type="EMBL" id="EIE22228.1"/>
    </source>
</evidence>
<evidence type="ECO:0000256" key="1">
    <source>
        <dbReference type="SAM" id="MobiDB-lite"/>
    </source>
</evidence>
<accession>I0YV09</accession>
<feature type="compositionally biased region" description="Low complexity" evidence="1">
    <location>
        <begin position="125"/>
        <end position="141"/>
    </location>
</feature>
<protein>
    <recommendedName>
        <fullName evidence="4">ER membrane protein complex subunit 10</fullName>
    </recommendedName>
</protein>
<reference evidence="2 3" key="1">
    <citation type="journal article" date="2012" name="Genome Biol.">
        <title>The genome of the polar eukaryotic microalga coccomyxa subellipsoidea reveals traits of cold adaptation.</title>
        <authorList>
            <person name="Blanc G."/>
            <person name="Agarkova I."/>
            <person name="Grimwood J."/>
            <person name="Kuo A."/>
            <person name="Brueggeman A."/>
            <person name="Dunigan D."/>
            <person name="Gurnon J."/>
            <person name="Ladunga I."/>
            <person name="Lindquist E."/>
            <person name="Lucas S."/>
            <person name="Pangilinan J."/>
            <person name="Proschold T."/>
            <person name="Salamov A."/>
            <person name="Schmutz J."/>
            <person name="Weeks D."/>
            <person name="Yamada T."/>
            <person name="Claverie J.M."/>
            <person name="Grigoriev I."/>
            <person name="Van Etten J."/>
            <person name="Lomsadze A."/>
            <person name="Borodovsky M."/>
        </authorList>
    </citation>
    <scope>NUCLEOTIDE SEQUENCE [LARGE SCALE GENOMIC DNA]</scope>
    <source>
        <strain evidence="2 3">C-169</strain>
    </source>
</reference>
<comment type="caution">
    <text evidence="2">The sequence shown here is derived from an EMBL/GenBank/DDBJ whole genome shotgun (WGS) entry which is preliminary data.</text>
</comment>
<organism evidence="2 3">
    <name type="scientific">Coccomyxa subellipsoidea (strain C-169)</name>
    <name type="common">Green microalga</name>
    <dbReference type="NCBI Taxonomy" id="574566"/>
    <lineage>
        <taxon>Eukaryota</taxon>
        <taxon>Viridiplantae</taxon>
        <taxon>Chlorophyta</taxon>
        <taxon>core chlorophytes</taxon>
        <taxon>Trebouxiophyceae</taxon>
        <taxon>Trebouxiophyceae incertae sedis</taxon>
        <taxon>Coccomyxaceae</taxon>
        <taxon>Coccomyxa</taxon>
        <taxon>Coccomyxa subellipsoidea</taxon>
    </lineage>
</organism>
<dbReference type="Proteomes" id="UP000007264">
    <property type="component" value="Unassembled WGS sequence"/>
</dbReference>
<dbReference type="RefSeq" id="XP_005646772.1">
    <property type="nucleotide sequence ID" value="XM_005646715.1"/>
</dbReference>
<gene>
    <name evidence="2" type="ORF">COCSUDRAFT_55925</name>
</gene>
<keyword evidence="3" id="KW-1185">Reference proteome</keyword>
<feature type="region of interest" description="Disordered" evidence="1">
    <location>
        <begin position="46"/>
        <end position="98"/>
    </location>
</feature>
<proteinExistence type="predicted"/>
<feature type="region of interest" description="Disordered" evidence="1">
    <location>
        <begin position="122"/>
        <end position="141"/>
    </location>
</feature>
<evidence type="ECO:0008006" key="4">
    <source>
        <dbReference type="Google" id="ProtNLM"/>
    </source>
</evidence>
<dbReference type="GeneID" id="17040214"/>
<feature type="compositionally biased region" description="Basic and acidic residues" evidence="1">
    <location>
        <begin position="76"/>
        <end position="85"/>
    </location>
</feature>
<evidence type="ECO:0000313" key="3">
    <source>
        <dbReference type="Proteomes" id="UP000007264"/>
    </source>
</evidence>
<sequence length="141" mass="14863">MAVTSYTGDLVGLSYDMSKMHCDSLQSLTGSLEVTLAQSAPVTITETAAAPSVVRQAPMPEVKRPAPKAATGSAQQRREGDKPGEEGEEAAPPPDERTFLQKNWIYLVPMIFMLLNGLGGGAGRQGAPAQAAGAARQRPRQ</sequence>
<dbReference type="AlphaFoldDB" id="I0YV09"/>
<dbReference type="Pfam" id="PF21203">
    <property type="entry name" value="ECM10"/>
    <property type="match status" value="1"/>
</dbReference>